<evidence type="ECO:0000313" key="2">
    <source>
        <dbReference type="Proteomes" id="UP000007819"/>
    </source>
</evidence>
<name>A0A8R2B5Y6_ACYPI</name>
<sequence>MYRQILINSEHRPYQHILWQFSPTDEVRDYELNIQYISEHDCDKEIAVKEVLQLQTYVDDIFMGADSVDELLNFKTALIDILKRSEFHLKKWLSNSDRVLDSIPSEDRLVESIAMDAIDDGIPKVLDLQWKPFDDCFSYTIKLEDKAVPLKIRVLSVIARLFDPLGFLSPVVFYVKHLMQRIWLSKVTWDDPLPSGIDGEWQQFLEELPRVSVIAIPRFCCTFPTLSCQLCGFCDASERGYAVLVYLRIITASNGVQVFLLGAKSKLAAMKKLSIPRLELCGALLLARWMPRIYSVLCKRLSIDGVYGWSNSSMALSWIINTQLQFKILVSNRVHQIRELIPQCILKHVQTSSNPADCVSRGLSPAALINMSLYWQGPGFLSQPISDWNNDIPSVVPDDIPEVKLVAMSVQSPAPVVEWINRLSSYDKMLIVVAWVRRFIGRCRQQTFLTPYPSRVELYDALNVVVKLSQRELLGQLRHELSLTRTLSKAWSHLRPFIDERGVVRVGGRLSHAQISEEQ</sequence>
<dbReference type="RefSeq" id="XP_008183129.1">
    <property type="nucleotide sequence ID" value="XM_008184907.1"/>
</dbReference>
<keyword evidence="2" id="KW-1185">Reference proteome</keyword>
<proteinExistence type="predicted"/>
<dbReference type="InterPro" id="IPR008042">
    <property type="entry name" value="Retrotrans_Pao"/>
</dbReference>
<dbReference type="Pfam" id="PF05380">
    <property type="entry name" value="Peptidase_A17"/>
    <property type="match status" value="1"/>
</dbReference>
<accession>A0A8R2B5Y6</accession>
<dbReference type="EnsemblMetazoa" id="XM_008184907.1">
    <property type="protein sequence ID" value="XP_008183129.1"/>
    <property type="gene ID" value="LOC103309449"/>
</dbReference>
<dbReference type="PANTHER" id="PTHR47331">
    <property type="entry name" value="PHD-TYPE DOMAIN-CONTAINING PROTEIN"/>
    <property type="match status" value="1"/>
</dbReference>
<reference evidence="2" key="1">
    <citation type="submission" date="2010-06" db="EMBL/GenBank/DDBJ databases">
        <authorList>
            <person name="Jiang H."/>
            <person name="Abraham K."/>
            <person name="Ali S."/>
            <person name="Alsbrooks S.L."/>
            <person name="Anim B.N."/>
            <person name="Anosike U.S."/>
            <person name="Attaway T."/>
            <person name="Bandaranaike D.P."/>
            <person name="Battles P.K."/>
            <person name="Bell S.N."/>
            <person name="Bell A.V."/>
            <person name="Beltran B."/>
            <person name="Bickham C."/>
            <person name="Bustamante Y."/>
            <person name="Caleb T."/>
            <person name="Canada A."/>
            <person name="Cardenas V."/>
            <person name="Carter K."/>
            <person name="Chacko J."/>
            <person name="Chandrabose M.N."/>
            <person name="Chavez D."/>
            <person name="Chavez A."/>
            <person name="Chen L."/>
            <person name="Chu H.-S."/>
            <person name="Claassen K.J."/>
            <person name="Cockrell R."/>
            <person name="Collins M."/>
            <person name="Cooper J.A."/>
            <person name="Cree A."/>
            <person name="Curry S.M."/>
            <person name="Da Y."/>
            <person name="Dao M.D."/>
            <person name="Das B."/>
            <person name="Davila M.-L."/>
            <person name="Davy-Carroll L."/>
            <person name="Denson S."/>
            <person name="Dinh H."/>
            <person name="Ebong V.E."/>
            <person name="Edwards J.R."/>
            <person name="Egan A."/>
            <person name="El-Daye J."/>
            <person name="Escobedo L."/>
            <person name="Fernandez S."/>
            <person name="Fernando P.R."/>
            <person name="Flagg N."/>
            <person name="Forbes L.D."/>
            <person name="Fowler R.G."/>
            <person name="Fu Q."/>
            <person name="Gabisi R.A."/>
            <person name="Ganer J."/>
            <person name="Garbino Pronczuk A."/>
            <person name="Garcia R.M."/>
            <person name="Garner T."/>
            <person name="Garrett T.E."/>
            <person name="Gonzalez D.A."/>
            <person name="Hamid H."/>
            <person name="Hawkins E.S."/>
            <person name="Hirani K."/>
            <person name="Hogues M.E."/>
            <person name="Hollins B."/>
            <person name="Hsiao C.-H."/>
            <person name="Jabil R."/>
            <person name="James M.L."/>
            <person name="Jhangiani S.N."/>
            <person name="Johnson B."/>
            <person name="Johnson Q."/>
            <person name="Joshi V."/>
            <person name="Kalu J.B."/>
            <person name="Kam C."/>
            <person name="Kashfia A."/>
            <person name="Keebler J."/>
            <person name="Kisamo H."/>
            <person name="Kovar C.L."/>
            <person name="Lago L.A."/>
            <person name="Lai C.-Y."/>
            <person name="Laidlaw J."/>
            <person name="Lara F."/>
            <person name="Le T.-K."/>
            <person name="Lee S.L."/>
            <person name="Legall F.H."/>
            <person name="Lemon S.J."/>
            <person name="Lewis L.R."/>
            <person name="Li B."/>
            <person name="Liu Y."/>
            <person name="Liu Y.-S."/>
            <person name="Lopez J."/>
            <person name="Lozado R.J."/>
            <person name="Lu J."/>
            <person name="Madu R.C."/>
            <person name="Maheshwari M."/>
            <person name="Maheshwari R."/>
            <person name="Malloy K."/>
            <person name="Martinez E."/>
            <person name="Mathew T."/>
            <person name="Mercado I.C."/>
            <person name="Mercado C."/>
            <person name="Meyer B."/>
            <person name="Montgomery K."/>
            <person name="Morgan M.B."/>
            <person name="Munidasa M."/>
            <person name="Nazareth L.V."/>
            <person name="Nelson J."/>
            <person name="Ng B.M."/>
            <person name="Nguyen N.B."/>
            <person name="Nguyen P.Q."/>
            <person name="Nguyen T."/>
            <person name="Obregon M."/>
            <person name="Okwuonu G.O."/>
            <person name="Onwere C.G."/>
            <person name="Orozco G."/>
            <person name="Parra A."/>
            <person name="Patel S."/>
            <person name="Patil S."/>
            <person name="Perez A."/>
            <person name="Perez Y."/>
            <person name="Pham C."/>
            <person name="Primus E.L."/>
            <person name="Pu L.-L."/>
            <person name="Puazo M."/>
            <person name="Qin X."/>
            <person name="Quiroz J.B."/>
            <person name="Reese J."/>
            <person name="Richards S."/>
            <person name="Rives C.M."/>
            <person name="Robberts R."/>
            <person name="Ruiz S.J."/>
            <person name="Ruiz M.J."/>
            <person name="Santibanez J."/>
            <person name="Schneider B.W."/>
            <person name="Sisson I."/>
            <person name="Smith M."/>
            <person name="Sodergren E."/>
            <person name="Song X.-Z."/>
            <person name="Song B.B."/>
            <person name="Summersgill H."/>
            <person name="Thelus R."/>
            <person name="Thornton R.D."/>
            <person name="Trejos Z.Y."/>
            <person name="Usmani K."/>
            <person name="Vattathil S."/>
            <person name="Villasana D."/>
            <person name="Walker D.L."/>
            <person name="Wang S."/>
            <person name="Wang K."/>
            <person name="White C.S."/>
            <person name="Williams A.C."/>
            <person name="Williamson J."/>
            <person name="Wilson K."/>
            <person name="Woghiren I.O."/>
            <person name="Woodworth J.R."/>
            <person name="Worley K.C."/>
            <person name="Wright R.A."/>
            <person name="Wu W."/>
            <person name="Young L."/>
            <person name="Zhang L."/>
            <person name="Zhang J."/>
            <person name="Zhu Y."/>
            <person name="Muzny D.M."/>
            <person name="Weinstock G."/>
            <person name="Gibbs R.A."/>
        </authorList>
    </citation>
    <scope>NUCLEOTIDE SEQUENCE [LARGE SCALE GENOMIC DNA]</scope>
    <source>
        <strain evidence="2">LSR1</strain>
    </source>
</reference>
<evidence type="ECO:0000313" key="1">
    <source>
        <dbReference type="EnsemblMetazoa" id="XP_008183129.1"/>
    </source>
</evidence>
<protein>
    <submittedName>
        <fullName evidence="1">Uncharacterized protein</fullName>
    </submittedName>
</protein>
<dbReference type="GeneID" id="103309449"/>
<dbReference type="AlphaFoldDB" id="A0A8R2B5Y6"/>
<organism evidence="1 2">
    <name type="scientific">Acyrthosiphon pisum</name>
    <name type="common">Pea aphid</name>
    <dbReference type="NCBI Taxonomy" id="7029"/>
    <lineage>
        <taxon>Eukaryota</taxon>
        <taxon>Metazoa</taxon>
        <taxon>Ecdysozoa</taxon>
        <taxon>Arthropoda</taxon>
        <taxon>Hexapoda</taxon>
        <taxon>Insecta</taxon>
        <taxon>Pterygota</taxon>
        <taxon>Neoptera</taxon>
        <taxon>Paraneoptera</taxon>
        <taxon>Hemiptera</taxon>
        <taxon>Sternorrhyncha</taxon>
        <taxon>Aphidomorpha</taxon>
        <taxon>Aphidoidea</taxon>
        <taxon>Aphididae</taxon>
        <taxon>Macrosiphini</taxon>
        <taxon>Acyrthosiphon</taxon>
    </lineage>
</organism>
<dbReference type="OrthoDB" id="8194935at2759"/>
<reference evidence="1" key="2">
    <citation type="submission" date="2022-06" db="UniProtKB">
        <authorList>
            <consortium name="EnsemblMetazoa"/>
        </authorList>
    </citation>
    <scope>IDENTIFICATION</scope>
</reference>
<dbReference type="KEGG" id="api:103309449"/>
<dbReference type="Proteomes" id="UP000007819">
    <property type="component" value="Chromosome A1"/>
</dbReference>